<dbReference type="Pfam" id="PF13561">
    <property type="entry name" value="adh_short_C2"/>
    <property type="match status" value="1"/>
</dbReference>
<evidence type="ECO:0000256" key="1">
    <source>
        <dbReference type="ARBA" id="ARBA00006484"/>
    </source>
</evidence>
<keyword evidence="3" id="KW-1185">Reference proteome</keyword>
<dbReference type="CDD" id="cd05233">
    <property type="entry name" value="SDR_c"/>
    <property type="match status" value="1"/>
</dbReference>
<dbReference type="KEGG" id="snep:Enr13x_21900"/>
<dbReference type="RefSeq" id="WP_197455927.1">
    <property type="nucleotide sequence ID" value="NZ_CP037423.1"/>
</dbReference>
<dbReference type="GO" id="GO:0047001">
    <property type="term" value="F:2-dehydro-3-deoxy-D-gluconate 5-dehydrogenase activity"/>
    <property type="evidence" value="ECO:0007669"/>
    <property type="project" value="UniProtKB-EC"/>
</dbReference>
<dbReference type="PANTHER" id="PTHR42879">
    <property type="entry name" value="3-OXOACYL-(ACYL-CARRIER-PROTEIN) REDUCTASE"/>
    <property type="match status" value="1"/>
</dbReference>
<gene>
    <name evidence="2" type="primary">kduD_1</name>
    <name evidence="2" type="ORF">Enr13x_21900</name>
</gene>
<evidence type="ECO:0000313" key="3">
    <source>
        <dbReference type="Proteomes" id="UP000319004"/>
    </source>
</evidence>
<protein>
    <submittedName>
        <fullName evidence="2">2-dehydro-3-deoxy-D-gluconate 5-dehydrogenase</fullName>
        <ecNumber evidence="2">1.1.1.127</ecNumber>
    </submittedName>
</protein>
<accession>A0A518HNB4</accession>
<dbReference type="Proteomes" id="UP000319004">
    <property type="component" value="Chromosome"/>
</dbReference>
<dbReference type="AlphaFoldDB" id="A0A518HNB4"/>
<dbReference type="EMBL" id="CP037423">
    <property type="protein sequence ID" value="QDV42345.1"/>
    <property type="molecule type" value="Genomic_DNA"/>
</dbReference>
<dbReference type="PRINTS" id="PR00080">
    <property type="entry name" value="SDRFAMILY"/>
</dbReference>
<comment type="similarity">
    <text evidence="1">Belongs to the short-chain dehydrogenases/reductases (SDR) family.</text>
</comment>
<keyword evidence="2" id="KW-0560">Oxidoreductase</keyword>
<sequence length="270" mass="28997">MSLLDLIRLDGNRALVTGAGCGIGKGCALELAHAGADLILNDRPGSEELAKTAAEIRALGRNCWTVEADVFSAAGCESLVRQAIELAGTIDILVSNPAYGKRCGFLDFPADEFDKVIDATFKSGFRISQAVARHMVECEISGKILFISSVVGEMPFERNGPYESAKAALNQLTRSIAVELFPHRINVNAIAPGWIDTPTERMTFTKEVIEARGPTLPWGRIGTPSDIGRAAAFLVSEAADYITGVVLPVDGGFRFKDMRADDEPQEADPL</sequence>
<dbReference type="InterPro" id="IPR002347">
    <property type="entry name" value="SDR_fam"/>
</dbReference>
<evidence type="ECO:0000313" key="2">
    <source>
        <dbReference type="EMBL" id="QDV42345.1"/>
    </source>
</evidence>
<organism evidence="2 3">
    <name type="scientific">Stieleria neptunia</name>
    <dbReference type="NCBI Taxonomy" id="2527979"/>
    <lineage>
        <taxon>Bacteria</taxon>
        <taxon>Pseudomonadati</taxon>
        <taxon>Planctomycetota</taxon>
        <taxon>Planctomycetia</taxon>
        <taxon>Pirellulales</taxon>
        <taxon>Pirellulaceae</taxon>
        <taxon>Stieleria</taxon>
    </lineage>
</organism>
<dbReference type="EC" id="1.1.1.127" evidence="2"/>
<reference evidence="2 3" key="1">
    <citation type="submission" date="2019-03" db="EMBL/GenBank/DDBJ databases">
        <title>Deep-cultivation of Planctomycetes and their phenomic and genomic characterization uncovers novel biology.</title>
        <authorList>
            <person name="Wiegand S."/>
            <person name="Jogler M."/>
            <person name="Boedeker C."/>
            <person name="Pinto D."/>
            <person name="Vollmers J."/>
            <person name="Rivas-Marin E."/>
            <person name="Kohn T."/>
            <person name="Peeters S.H."/>
            <person name="Heuer A."/>
            <person name="Rast P."/>
            <person name="Oberbeckmann S."/>
            <person name="Bunk B."/>
            <person name="Jeske O."/>
            <person name="Meyerdierks A."/>
            <person name="Storesund J.E."/>
            <person name="Kallscheuer N."/>
            <person name="Luecker S."/>
            <person name="Lage O.M."/>
            <person name="Pohl T."/>
            <person name="Merkel B.J."/>
            <person name="Hornburger P."/>
            <person name="Mueller R.-W."/>
            <person name="Bruemmer F."/>
            <person name="Labrenz M."/>
            <person name="Spormann A.M."/>
            <person name="Op den Camp H."/>
            <person name="Overmann J."/>
            <person name="Amann R."/>
            <person name="Jetten M.S.M."/>
            <person name="Mascher T."/>
            <person name="Medema M.H."/>
            <person name="Devos D.P."/>
            <person name="Kaster A.-K."/>
            <person name="Ovreas L."/>
            <person name="Rohde M."/>
            <person name="Galperin M.Y."/>
            <person name="Jogler C."/>
        </authorList>
    </citation>
    <scope>NUCLEOTIDE SEQUENCE [LARGE SCALE GENOMIC DNA]</scope>
    <source>
        <strain evidence="2 3">Enr13</strain>
    </source>
</reference>
<name>A0A518HNB4_9BACT</name>
<proteinExistence type="inferred from homology"/>
<dbReference type="SUPFAM" id="SSF51735">
    <property type="entry name" value="NAD(P)-binding Rossmann-fold domains"/>
    <property type="match status" value="1"/>
</dbReference>
<dbReference type="InterPro" id="IPR036291">
    <property type="entry name" value="NAD(P)-bd_dom_sf"/>
</dbReference>
<dbReference type="Gene3D" id="3.40.50.720">
    <property type="entry name" value="NAD(P)-binding Rossmann-like Domain"/>
    <property type="match status" value="1"/>
</dbReference>
<dbReference type="PRINTS" id="PR00081">
    <property type="entry name" value="GDHRDH"/>
</dbReference>
<dbReference type="FunFam" id="3.40.50.720:FF:000084">
    <property type="entry name" value="Short-chain dehydrogenase reductase"/>
    <property type="match status" value="1"/>
</dbReference>
<dbReference type="InterPro" id="IPR050259">
    <property type="entry name" value="SDR"/>
</dbReference>